<evidence type="ECO:0000313" key="3">
    <source>
        <dbReference type="Proteomes" id="UP000323608"/>
    </source>
</evidence>
<dbReference type="Proteomes" id="UP000323608">
    <property type="component" value="Unassembled WGS sequence"/>
</dbReference>
<dbReference type="Pfam" id="PF09937">
    <property type="entry name" value="DUF2169"/>
    <property type="match status" value="1"/>
</dbReference>
<reference evidence="2 3" key="1">
    <citation type="submission" date="2019-07" db="EMBL/GenBank/DDBJ databases">
        <title>The Draft Genome Sequence of Rhizobium tropici SARCC-755 Associated with Superior Nodulation on Pigeonpea (Cajanus cajan (L.) Millsp.).</title>
        <authorList>
            <person name="Bopape F.L."/>
            <person name="Hassen A.I."/>
            <person name="Swanevelder Z.H."/>
            <person name="Gwata E.T."/>
        </authorList>
    </citation>
    <scope>NUCLEOTIDE SEQUENCE [LARGE SCALE GENOMIC DNA]</scope>
    <source>
        <strain evidence="2 3">SARCC-755</strain>
    </source>
</reference>
<dbReference type="AlphaFoldDB" id="A0A5B0VS56"/>
<protein>
    <submittedName>
        <fullName evidence="2">DUF2169 domain-containing protein</fullName>
    </submittedName>
</protein>
<organism evidence="2 3">
    <name type="scientific">Rhizobium tropici</name>
    <dbReference type="NCBI Taxonomy" id="398"/>
    <lineage>
        <taxon>Bacteria</taxon>
        <taxon>Pseudomonadati</taxon>
        <taxon>Pseudomonadota</taxon>
        <taxon>Alphaproteobacteria</taxon>
        <taxon>Hyphomicrobiales</taxon>
        <taxon>Rhizobiaceae</taxon>
        <taxon>Rhizobium/Agrobacterium group</taxon>
        <taxon>Rhizobium</taxon>
    </lineage>
</organism>
<accession>A0A5B0VS56</accession>
<evidence type="ECO:0000313" key="2">
    <source>
        <dbReference type="EMBL" id="KAA1177383.1"/>
    </source>
</evidence>
<proteinExistence type="predicted"/>
<feature type="domain" description="DUF2169" evidence="1">
    <location>
        <begin position="22"/>
        <end position="310"/>
    </location>
</feature>
<comment type="caution">
    <text evidence="2">The sequence shown here is derived from an EMBL/GenBank/DDBJ whole genome shotgun (WGS) entry which is preliminary data.</text>
</comment>
<dbReference type="EMBL" id="VNIP01000012">
    <property type="protein sequence ID" value="KAA1177383.1"/>
    <property type="molecule type" value="Genomic_DNA"/>
</dbReference>
<sequence>MWQVENRTPFAALGYFVRDRAGMENWVVAVRARFDIRENGLNAVAEDQGAIRIAPEYKDDESLELKAEADISPFRPKVDFLLAGSITAPAGRAVNKMEAGFDLGTHSKRALVFGARRLRKKSGRLQLEGYEPYRECRLSWRNSLGGADFINADGPANGANPIGMGWTSAWQEIPEGTEISLPFIESPAALIDDDVLPDPHGFGAIQPSWEARSTHAGTYDENWRKYEAPLPPQDFSDRFFQAAPEDQIFDLKGGETGRVIGLHAGGDYAFRLPQIIMECATWMGREKMQSRPRLVSVLLNGTEKTLEMVWNMAIPCPSGDMSVSGCSLHVRQMAGVER</sequence>
<evidence type="ECO:0000259" key="1">
    <source>
        <dbReference type="Pfam" id="PF09937"/>
    </source>
</evidence>
<dbReference type="InterPro" id="IPR018683">
    <property type="entry name" value="DUF2169"/>
</dbReference>
<dbReference type="OrthoDB" id="237820at2"/>
<gene>
    <name evidence="2" type="ORF">FP026_24700</name>
</gene>
<name>A0A5B0VS56_RHITR</name>